<gene>
    <name evidence="2" type="ORF">JCM19240_6850</name>
</gene>
<dbReference type="Gene3D" id="3.40.630.30">
    <property type="match status" value="1"/>
</dbReference>
<dbReference type="Pfam" id="PF13527">
    <property type="entry name" value="Acetyltransf_9"/>
    <property type="match status" value="1"/>
</dbReference>
<dbReference type="Proteomes" id="UP000029224">
    <property type="component" value="Unassembled WGS sequence"/>
</dbReference>
<name>A0A090U429_9VIBR</name>
<organism evidence="2 3">
    <name type="scientific">Vibrio maritimus</name>
    <dbReference type="NCBI Taxonomy" id="990268"/>
    <lineage>
        <taxon>Bacteria</taxon>
        <taxon>Pseudomonadati</taxon>
        <taxon>Pseudomonadota</taxon>
        <taxon>Gammaproteobacteria</taxon>
        <taxon>Vibrionales</taxon>
        <taxon>Vibrionaceae</taxon>
        <taxon>Vibrio</taxon>
    </lineage>
</organism>
<feature type="domain" description="N-acetyltransferase" evidence="1">
    <location>
        <begin position="1"/>
        <end position="139"/>
    </location>
</feature>
<comment type="caution">
    <text evidence="2">The sequence shown here is derived from an EMBL/GenBank/DDBJ whole genome shotgun (WGS) entry which is preliminary data.</text>
</comment>
<proteinExistence type="predicted"/>
<dbReference type="InterPro" id="IPR000182">
    <property type="entry name" value="GNAT_dom"/>
</dbReference>
<dbReference type="SUPFAM" id="SSF55729">
    <property type="entry name" value="Acyl-CoA N-acyltransferases (Nat)"/>
    <property type="match status" value="1"/>
</dbReference>
<protein>
    <recommendedName>
        <fullName evidence="1">N-acetyltransferase domain-containing protein</fullName>
    </recommendedName>
</protein>
<accession>A0A090U429</accession>
<evidence type="ECO:0000259" key="1">
    <source>
        <dbReference type="PROSITE" id="PS51186"/>
    </source>
</evidence>
<evidence type="ECO:0000313" key="2">
    <source>
        <dbReference type="EMBL" id="GAL37672.1"/>
    </source>
</evidence>
<reference evidence="2 3" key="2">
    <citation type="submission" date="2014-09" db="EMBL/GenBank/DDBJ databases">
        <authorList>
            <consortium name="NBRP consortium"/>
            <person name="Sawabe T."/>
            <person name="Meirelles P."/>
            <person name="Nakanishi M."/>
            <person name="Sayaka M."/>
            <person name="Hattori M."/>
            <person name="Ohkuma M."/>
        </authorList>
    </citation>
    <scope>NUCLEOTIDE SEQUENCE [LARGE SCALE GENOMIC DNA]</scope>
    <source>
        <strain evidence="2 3">JCM 19240</strain>
    </source>
</reference>
<dbReference type="InterPro" id="IPR016181">
    <property type="entry name" value="Acyl_CoA_acyltransferase"/>
</dbReference>
<keyword evidence="3" id="KW-1185">Reference proteome</keyword>
<dbReference type="AlphaFoldDB" id="A0A090U429"/>
<dbReference type="EMBL" id="BBMT01000019">
    <property type="protein sequence ID" value="GAL37672.1"/>
    <property type="molecule type" value="Genomic_DNA"/>
</dbReference>
<reference evidence="2 3" key="1">
    <citation type="submission" date="2014-09" db="EMBL/GenBank/DDBJ databases">
        <title>Vibrio maritimus JCM 19240. (C210) whole genome shotgun sequence.</title>
        <authorList>
            <person name="Sawabe T."/>
            <person name="Meirelles P."/>
            <person name="Nakanishi M."/>
            <person name="Sayaka M."/>
            <person name="Hattori M."/>
            <person name="Ohkuma M."/>
        </authorList>
    </citation>
    <scope>NUCLEOTIDE SEQUENCE [LARGE SCALE GENOMIC DNA]</scope>
    <source>
        <strain evidence="2 3">JCM 19240</strain>
    </source>
</reference>
<dbReference type="GO" id="GO:0016747">
    <property type="term" value="F:acyltransferase activity, transferring groups other than amino-acyl groups"/>
    <property type="evidence" value="ECO:0007669"/>
    <property type="project" value="InterPro"/>
</dbReference>
<evidence type="ECO:0000313" key="3">
    <source>
        <dbReference type="Proteomes" id="UP000029224"/>
    </source>
</evidence>
<dbReference type="CDD" id="cd04301">
    <property type="entry name" value="NAT_SF"/>
    <property type="match status" value="1"/>
</dbReference>
<sequence>MDEPLNQALIDLLSACFTKPSDARFKTQRFYNEMPQHRWYINGDHKNHVVAHVAVHEKTIEVRGKSHPIGGVAEVCVHPDYRKKGYVKALLTVVHQWMEQQGMHFSVLFGRDEVYGSSGYVRVTNLNVLQEDPLAQPTPVSAMVKPFKDHLWPTRSVLLPGLVF</sequence>
<dbReference type="PROSITE" id="PS51186">
    <property type="entry name" value="GNAT"/>
    <property type="match status" value="1"/>
</dbReference>